<accession>A0A1F7WZP2</accession>
<comment type="caution">
    <text evidence="1">The sequence shown here is derived from an EMBL/GenBank/DDBJ whole genome shotgun (WGS) entry which is preliminary data.</text>
</comment>
<evidence type="ECO:0000313" key="1">
    <source>
        <dbReference type="EMBL" id="OGM08113.1"/>
    </source>
</evidence>
<proteinExistence type="predicted"/>
<dbReference type="EMBL" id="MGFQ01000057">
    <property type="protein sequence ID" value="OGM08113.1"/>
    <property type="molecule type" value="Genomic_DNA"/>
</dbReference>
<gene>
    <name evidence="1" type="ORF">A2Z67_03740</name>
</gene>
<protein>
    <submittedName>
        <fullName evidence="1">Uncharacterized protein</fullName>
    </submittedName>
</protein>
<reference evidence="1 2" key="1">
    <citation type="journal article" date="2016" name="Nat. Commun.">
        <title>Thousands of microbial genomes shed light on interconnected biogeochemical processes in an aquifer system.</title>
        <authorList>
            <person name="Anantharaman K."/>
            <person name="Brown C.T."/>
            <person name="Hug L.A."/>
            <person name="Sharon I."/>
            <person name="Castelle C.J."/>
            <person name="Probst A.J."/>
            <person name="Thomas B.C."/>
            <person name="Singh A."/>
            <person name="Wilkins M.J."/>
            <person name="Karaoz U."/>
            <person name="Brodie E.L."/>
            <person name="Williams K.H."/>
            <person name="Hubbard S.S."/>
            <person name="Banfield J.F."/>
        </authorList>
    </citation>
    <scope>NUCLEOTIDE SEQUENCE [LARGE SCALE GENOMIC DNA]</scope>
</reference>
<dbReference type="AlphaFoldDB" id="A0A1F7WZP2"/>
<name>A0A1F7WZP2_9BACT</name>
<evidence type="ECO:0000313" key="2">
    <source>
        <dbReference type="Proteomes" id="UP000176939"/>
    </source>
</evidence>
<organism evidence="1 2">
    <name type="scientific">Candidatus Woesebacteria bacterium RBG_13_36_22</name>
    <dbReference type="NCBI Taxonomy" id="1802478"/>
    <lineage>
        <taxon>Bacteria</taxon>
        <taxon>Candidatus Woeseibacteriota</taxon>
    </lineage>
</organism>
<sequence length="183" mass="21612">MKKGFTWSEEEKLKRKVGMVKAYQQNPELKEKTKHVGTKNGRYIDGRASKKGKCENCGKEIDIRSKRCCKCRSLLDNSFKNRNHSKESRKLIGKRSKEKFTEEYMERLRKNHEKRWFDPINCKKTDNRIENLFLYTSRSNHLKGHTSIFLLTDELLNKNIIVFKNGKYFMNSEVLLAGLRGES</sequence>
<dbReference type="Proteomes" id="UP000176939">
    <property type="component" value="Unassembled WGS sequence"/>
</dbReference>